<dbReference type="InterPro" id="IPR013611">
    <property type="entry name" value="Transp-assoc_OB_typ2"/>
</dbReference>
<keyword evidence="5 7" id="KW-1278">Translocase</keyword>
<dbReference type="Pfam" id="PF08402">
    <property type="entry name" value="TOBE_2"/>
    <property type="match status" value="1"/>
</dbReference>
<dbReference type="SUPFAM" id="SSF50331">
    <property type="entry name" value="MOP-like"/>
    <property type="match status" value="1"/>
</dbReference>
<dbReference type="NCBIfam" id="TIGR01187">
    <property type="entry name" value="potA"/>
    <property type="match status" value="1"/>
</dbReference>
<evidence type="ECO:0000256" key="6">
    <source>
        <dbReference type="ARBA" id="ARBA00023136"/>
    </source>
</evidence>
<dbReference type="InterPro" id="IPR003593">
    <property type="entry name" value="AAA+_ATPase"/>
</dbReference>
<evidence type="ECO:0000256" key="4">
    <source>
        <dbReference type="ARBA" id="ARBA00022840"/>
    </source>
</evidence>
<comment type="similarity">
    <text evidence="7">Belongs to the ABC transporter superfamily. Spermidine/putrescine importer (TC 3.A.1.11.1) family.</text>
</comment>
<gene>
    <name evidence="7" type="primary">potA</name>
    <name evidence="9" type="ORF">SAMN04488136_14120</name>
</gene>
<dbReference type="GO" id="GO:0016887">
    <property type="term" value="F:ATP hydrolysis activity"/>
    <property type="evidence" value="ECO:0007669"/>
    <property type="project" value="InterPro"/>
</dbReference>
<dbReference type="SMART" id="SM00382">
    <property type="entry name" value="AAA"/>
    <property type="match status" value="1"/>
</dbReference>
<comment type="catalytic activity">
    <reaction evidence="7">
        <text>ATP + H2O + polyamine-[polyamine-binding protein]Side 1 = ADP + phosphate + polyamineSide 2 + [polyamine-binding protein]Side 1.</text>
        <dbReference type="EC" id="7.6.2.11"/>
    </reaction>
</comment>
<keyword evidence="10" id="KW-1185">Reference proteome</keyword>
<comment type="subunit">
    <text evidence="7">The complex is composed of two ATP-binding proteins (PotA), two transmembrane proteins (PotB and PotC) and a solute-binding protein (PotD).</text>
</comment>
<comment type="function">
    <text evidence="7">Part of the ABC transporter complex PotABCD involved in spermidine/putrescine import. Responsible for energy coupling to the transport system.</text>
</comment>
<keyword evidence="4 7" id="KW-0067">ATP-binding</keyword>
<evidence type="ECO:0000256" key="5">
    <source>
        <dbReference type="ARBA" id="ARBA00022967"/>
    </source>
</evidence>
<dbReference type="PANTHER" id="PTHR42781">
    <property type="entry name" value="SPERMIDINE/PUTRESCINE IMPORT ATP-BINDING PROTEIN POTA"/>
    <property type="match status" value="1"/>
</dbReference>
<organism evidence="9 10">
    <name type="scientific">Vibrio xiamenensis</name>
    <dbReference type="NCBI Taxonomy" id="861298"/>
    <lineage>
        <taxon>Bacteria</taxon>
        <taxon>Pseudomonadati</taxon>
        <taxon>Pseudomonadota</taxon>
        <taxon>Gammaproteobacteria</taxon>
        <taxon>Vibrionales</taxon>
        <taxon>Vibrionaceae</taxon>
        <taxon>Vibrio</taxon>
    </lineage>
</organism>
<feature type="domain" description="ABC transporter" evidence="8">
    <location>
        <begin position="7"/>
        <end position="242"/>
    </location>
</feature>
<keyword evidence="6 7" id="KW-0472">Membrane</keyword>
<dbReference type="GO" id="GO:0015417">
    <property type="term" value="F:ABC-type polyamine transporter activity"/>
    <property type="evidence" value="ECO:0007669"/>
    <property type="project" value="UniProtKB-EC"/>
</dbReference>
<name>A0A1G8GVG1_9VIBR</name>
<dbReference type="Gene3D" id="2.40.50.100">
    <property type="match status" value="1"/>
</dbReference>
<dbReference type="EMBL" id="FNDD01000041">
    <property type="protein sequence ID" value="SDH98329.1"/>
    <property type="molecule type" value="Genomic_DNA"/>
</dbReference>
<dbReference type="GO" id="GO:0005524">
    <property type="term" value="F:ATP binding"/>
    <property type="evidence" value="ECO:0007669"/>
    <property type="project" value="UniProtKB-KW"/>
</dbReference>
<accession>A0A1G8GVG1</accession>
<dbReference type="PROSITE" id="PS00211">
    <property type="entry name" value="ABC_TRANSPORTER_1"/>
    <property type="match status" value="1"/>
</dbReference>
<dbReference type="OrthoDB" id="9802264at2"/>
<evidence type="ECO:0000259" key="8">
    <source>
        <dbReference type="PROSITE" id="PS50893"/>
    </source>
</evidence>
<keyword evidence="2 7" id="KW-1003">Cell membrane</keyword>
<protein>
    <recommendedName>
        <fullName evidence="7">Spermidine/putrescine import ATP-binding protein PotA</fullName>
        <ecNumber evidence="7">7.6.2.11</ecNumber>
    </recommendedName>
</protein>
<dbReference type="InterPro" id="IPR017871">
    <property type="entry name" value="ABC_transporter-like_CS"/>
</dbReference>
<dbReference type="STRING" id="861298.SAMN04488136_14120"/>
<dbReference type="Pfam" id="PF00005">
    <property type="entry name" value="ABC_tran"/>
    <property type="match status" value="1"/>
</dbReference>
<dbReference type="Proteomes" id="UP000198854">
    <property type="component" value="Unassembled WGS sequence"/>
</dbReference>
<proteinExistence type="inferred from homology"/>
<keyword evidence="1 7" id="KW-0813">Transport</keyword>
<keyword evidence="3 7" id="KW-0547">Nucleotide-binding</keyword>
<dbReference type="PROSITE" id="PS50893">
    <property type="entry name" value="ABC_TRANSPORTER_2"/>
    <property type="match status" value="1"/>
</dbReference>
<dbReference type="InterPro" id="IPR008995">
    <property type="entry name" value="Mo/tungstate-bd_C_term_dom"/>
</dbReference>
<dbReference type="GO" id="GO:0015847">
    <property type="term" value="P:putrescine transport"/>
    <property type="evidence" value="ECO:0007669"/>
    <property type="project" value="UniProtKB-ARBA"/>
</dbReference>
<dbReference type="RefSeq" id="WP_093279212.1">
    <property type="nucleotide sequence ID" value="NZ_FNDD01000041.1"/>
</dbReference>
<evidence type="ECO:0000256" key="3">
    <source>
        <dbReference type="ARBA" id="ARBA00022741"/>
    </source>
</evidence>
<evidence type="ECO:0000313" key="10">
    <source>
        <dbReference type="Proteomes" id="UP000198854"/>
    </source>
</evidence>
<dbReference type="InterPro" id="IPR027417">
    <property type="entry name" value="P-loop_NTPase"/>
</dbReference>
<sequence>MSANEYIRIRKGYRQFTTPEGNLIKALDGIDISIAKQEFITLLGPSGCGKTTLLKIIAGFERLDSGDVLIEQQSITNLPAHKRPVNTVFQSYALFPHMTVEQNVGYGLDIAKVNALERNQRVKQALEMVGLIGTERRMPAQLSGGQQQRVALARAIINRPKLLLLDEPLSALDKNLRIKMQLELKRLQSELGICFVFVTHDQQEALTLSDRIVVLNAGKVQQIGTPDEIYHTPCNRFVADFIGESNIFAGNVILIEHSKAVVDCQGVKVFLQDKQLQVGDKVELLLRPEQLSLVRTPNTATYELSLTVEERVFVGTDYQLHGTLSNGQKISALVRHEDGEVNVGDTISLSYRLEAAHVVSHRANAKQEAA</sequence>
<dbReference type="PANTHER" id="PTHR42781:SF4">
    <property type="entry name" value="SPERMIDINE_PUTRESCINE IMPORT ATP-BINDING PROTEIN POTA"/>
    <property type="match status" value="1"/>
</dbReference>
<evidence type="ECO:0000256" key="7">
    <source>
        <dbReference type="RuleBase" id="RU364083"/>
    </source>
</evidence>
<dbReference type="SUPFAM" id="SSF52540">
    <property type="entry name" value="P-loop containing nucleoside triphosphate hydrolases"/>
    <property type="match status" value="1"/>
</dbReference>
<dbReference type="Gene3D" id="3.40.50.300">
    <property type="entry name" value="P-loop containing nucleotide triphosphate hydrolases"/>
    <property type="match status" value="1"/>
</dbReference>
<evidence type="ECO:0000313" key="9">
    <source>
        <dbReference type="EMBL" id="SDH98329.1"/>
    </source>
</evidence>
<dbReference type="AlphaFoldDB" id="A0A1G8GVG1"/>
<evidence type="ECO:0000256" key="2">
    <source>
        <dbReference type="ARBA" id="ARBA00022475"/>
    </source>
</evidence>
<reference evidence="9 10" key="1">
    <citation type="submission" date="2016-10" db="EMBL/GenBank/DDBJ databases">
        <authorList>
            <person name="de Groot N.N."/>
        </authorList>
    </citation>
    <scope>NUCLEOTIDE SEQUENCE [LARGE SCALE GENOMIC DNA]</scope>
    <source>
        <strain evidence="9 10">CGMCC 1.10228</strain>
    </source>
</reference>
<evidence type="ECO:0000256" key="1">
    <source>
        <dbReference type="ARBA" id="ARBA00022448"/>
    </source>
</evidence>
<dbReference type="InterPro" id="IPR003439">
    <property type="entry name" value="ABC_transporter-like_ATP-bd"/>
</dbReference>
<dbReference type="GO" id="GO:0043190">
    <property type="term" value="C:ATP-binding cassette (ABC) transporter complex"/>
    <property type="evidence" value="ECO:0007669"/>
    <property type="project" value="InterPro"/>
</dbReference>
<dbReference type="FunFam" id="3.40.50.300:FF:000133">
    <property type="entry name" value="Spermidine/putrescine import ATP-binding protein PotA"/>
    <property type="match status" value="1"/>
</dbReference>
<dbReference type="EC" id="7.6.2.11" evidence="7"/>
<dbReference type="InterPro" id="IPR005893">
    <property type="entry name" value="PotA-like"/>
</dbReference>
<dbReference type="InterPro" id="IPR050093">
    <property type="entry name" value="ABC_SmlMolc_Importer"/>
</dbReference>